<reference evidence="2 3" key="1">
    <citation type="journal article" date="2019" name="Environ. Microbiol.">
        <title>Species interactions and distinct microbial communities in high Arctic permafrost affected cryosols are associated with the CH4 and CO2 gas fluxes.</title>
        <authorList>
            <person name="Altshuler I."/>
            <person name="Hamel J."/>
            <person name="Turney S."/>
            <person name="Magnuson E."/>
            <person name="Levesque R."/>
            <person name="Greer C."/>
            <person name="Whyte L.G."/>
        </authorList>
    </citation>
    <scope>NUCLEOTIDE SEQUENCE [LARGE SCALE GENOMIC DNA]</scope>
    <source>
        <strain evidence="2 3">S9.2P</strain>
    </source>
</reference>
<keyword evidence="1" id="KW-0732">Signal</keyword>
<organism evidence="2 3">
    <name type="scientific">Hymenobacter nivis</name>
    <dbReference type="NCBI Taxonomy" id="1850093"/>
    <lineage>
        <taxon>Bacteria</taxon>
        <taxon>Pseudomonadati</taxon>
        <taxon>Bacteroidota</taxon>
        <taxon>Cytophagia</taxon>
        <taxon>Cytophagales</taxon>
        <taxon>Hymenobacteraceae</taxon>
        <taxon>Hymenobacter</taxon>
    </lineage>
</organism>
<name>A0A502HDN6_9BACT</name>
<feature type="signal peptide" evidence="1">
    <location>
        <begin position="1"/>
        <end position="18"/>
    </location>
</feature>
<evidence type="ECO:0000313" key="2">
    <source>
        <dbReference type="EMBL" id="TPG71792.1"/>
    </source>
</evidence>
<proteinExistence type="predicted"/>
<comment type="caution">
    <text evidence="2">The sequence shown here is derived from an EMBL/GenBank/DDBJ whole genome shotgun (WGS) entry which is preliminary data.</text>
</comment>
<evidence type="ECO:0008006" key="4">
    <source>
        <dbReference type="Google" id="ProtNLM"/>
    </source>
</evidence>
<sequence length="155" mass="16554">MLLLLAMPLRTAAPAALAPPETDFLHLAYRPDVHQLVARWRRPVSGAELRRGYRALLAAAEAAACPYWVVDVRGRGSALDAVATRWLTADFLPLLPARLAGPVYLGYLASPRHLAALGAPAPPAAAARVAFFAEEGALNQWLVQQQGGATRGTKL</sequence>
<gene>
    <name evidence="2" type="ORF">EAH73_00625</name>
</gene>
<keyword evidence="3" id="KW-1185">Reference proteome</keyword>
<accession>A0A502HDN6</accession>
<feature type="chain" id="PRO_5021235264" description="STAS/SEC14 domain-containing protein" evidence="1">
    <location>
        <begin position="19"/>
        <end position="155"/>
    </location>
</feature>
<protein>
    <recommendedName>
        <fullName evidence="4">STAS/SEC14 domain-containing protein</fullName>
    </recommendedName>
</protein>
<evidence type="ECO:0000313" key="3">
    <source>
        <dbReference type="Proteomes" id="UP000317646"/>
    </source>
</evidence>
<dbReference type="EMBL" id="RCYZ01000001">
    <property type="protein sequence ID" value="TPG71792.1"/>
    <property type="molecule type" value="Genomic_DNA"/>
</dbReference>
<dbReference type="AlphaFoldDB" id="A0A502HDN6"/>
<dbReference type="Proteomes" id="UP000317646">
    <property type="component" value="Unassembled WGS sequence"/>
</dbReference>
<evidence type="ECO:0000256" key="1">
    <source>
        <dbReference type="SAM" id="SignalP"/>
    </source>
</evidence>